<proteinExistence type="predicted"/>
<organism evidence="2 3">
    <name type="scientific">Candidatus Eisenbergiella merdavium</name>
    <dbReference type="NCBI Taxonomy" id="2838551"/>
    <lineage>
        <taxon>Bacteria</taxon>
        <taxon>Bacillati</taxon>
        <taxon>Bacillota</taxon>
        <taxon>Clostridia</taxon>
        <taxon>Lachnospirales</taxon>
        <taxon>Lachnospiraceae</taxon>
        <taxon>Eisenbergiella</taxon>
    </lineage>
</organism>
<reference evidence="2" key="1">
    <citation type="journal article" date="2021" name="PeerJ">
        <title>Extensive microbial diversity within the chicken gut microbiome revealed by metagenomics and culture.</title>
        <authorList>
            <person name="Gilroy R."/>
            <person name="Ravi A."/>
            <person name="Getino M."/>
            <person name="Pursley I."/>
            <person name="Horton D.L."/>
            <person name="Alikhan N.F."/>
            <person name="Baker D."/>
            <person name="Gharbi K."/>
            <person name="Hall N."/>
            <person name="Watson M."/>
            <person name="Adriaenssens E.M."/>
            <person name="Foster-Nyarko E."/>
            <person name="Jarju S."/>
            <person name="Secka A."/>
            <person name="Antonio M."/>
            <person name="Oren A."/>
            <person name="Chaudhuri R.R."/>
            <person name="La Ragione R."/>
            <person name="Hildebrand F."/>
            <person name="Pallen M.J."/>
        </authorList>
    </citation>
    <scope>NUCLEOTIDE SEQUENCE</scope>
    <source>
        <strain evidence="2">USAMLcec2-132</strain>
    </source>
</reference>
<dbReference type="Proteomes" id="UP000823891">
    <property type="component" value="Unassembled WGS sequence"/>
</dbReference>
<evidence type="ECO:0000313" key="3">
    <source>
        <dbReference type="Proteomes" id="UP000823891"/>
    </source>
</evidence>
<gene>
    <name evidence="2" type="ORF">H9761_08640</name>
</gene>
<feature type="compositionally biased region" description="Basic and acidic residues" evidence="1">
    <location>
        <begin position="22"/>
        <end position="35"/>
    </location>
</feature>
<evidence type="ECO:0000256" key="1">
    <source>
        <dbReference type="SAM" id="MobiDB-lite"/>
    </source>
</evidence>
<feature type="region of interest" description="Disordered" evidence="1">
    <location>
        <begin position="1"/>
        <end position="57"/>
    </location>
</feature>
<name>A0A9D2NE23_9FIRM</name>
<reference evidence="2" key="2">
    <citation type="submission" date="2021-04" db="EMBL/GenBank/DDBJ databases">
        <authorList>
            <person name="Gilroy R."/>
        </authorList>
    </citation>
    <scope>NUCLEOTIDE SEQUENCE</scope>
    <source>
        <strain evidence="2">USAMLcec2-132</strain>
    </source>
</reference>
<dbReference type="EMBL" id="DWWS01000029">
    <property type="protein sequence ID" value="HJC23756.1"/>
    <property type="molecule type" value="Genomic_DNA"/>
</dbReference>
<sequence length="57" mass="6352">MKKARDQKPIHTIPDGVYEGGLLERKLRLEERQETTGKAQDAQGNGYPAPSSEKDGR</sequence>
<accession>A0A9D2NE23</accession>
<evidence type="ECO:0000313" key="2">
    <source>
        <dbReference type="EMBL" id="HJC23756.1"/>
    </source>
</evidence>
<dbReference type="AlphaFoldDB" id="A0A9D2NE23"/>
<comment type="caution">
    <text evidence="2">The sequence shown here is derived from an EMBL/GenBank/DDBJ whole genome shotgun (WGS) entry which is preliminary data.</text>
</comment>
<protein>
    <submittedName>
        <fullName evidence="2">Uncharacterized protein</fullName>
    </submittedName>
</protein>